<comment type="caution">
    <text evidence="1">The sequence shown here is derived from an EMBL/GenBank/DDBJ whole genome shotgun (WGS) entry which is preliminary data.</text>
</comment>
<reference evidence="1 2" key="1">
    <citation type="journal article" date="2020" name="ISME J.">
        <title>Comparative genomics reveals insights into cyanobacterial evolution and habitat adaptation.</title>
        <authorList>
            <person name="Chen M.Y."/>
            <person name="Teng W.K."/>
            <person name="Zhao L."/>
            <person name="Hu C.X."/>
            <person name="Zhou Y.K."/>
            <person name="Han B.P."/>
            <person name="Song L.R."/>
            <person name="Shu W.S."/>
        </authorList>
    </citation>
    <scope>NUCLEOTIDE SEQUENCE [LARGE SCALE GENOMIC DNA]</scope>
    <source>
        <strain evidence="1 2">FACHB-159</strain>
    </source>
</reference>
<evidence type="ECO:0000313" key="2">
    <source>
        <dbReference type="Proteomes" id="UP000637383"/>
    </source>
</evidence>
<gene>
    <name evidence="1" type="ORF">H6H03_09690</name>
</gene>
<proteinExistence type="predicted"/>
<dbReference type="RefSeq" id="WP_190954898.1">
    <property type="nucleotide sequence ID" value="NZ_JACJTU010000007.1"/>
</dbReference>
<evidence type="ECO:0000313" key="1">
    <source>
        <dbReference type="EMBL" id="MBD2734188.1"/>
    </source>
</evidence>
<dbReference type="EMBL" id="JACJTU010000007">
    <property type="protein sequence ID" value="MBD2734188.1"/>
    <property type="molecule type" value="Genomic_DNA"/>
</dbReference>
<sequence>MKTIVYQSYHGDETPAWLETCMQTVKNWAELKGFDYQRKDNFFDYVPDWYQEKSQGKINIIADLARLEIAKEFLEEGYDQTIWMDADIVVFDPDKLTIETTEDYLLCREFWLDTEYDKNFGEGPIFCLKKVTNSMVFFKKRNDFLDFYIYACKSIMKNHTGNLSRLAVSTKFLSKLSEIIELPLFLNMGLFSPILMHGLVEDETSILQLYAEALESPVYAANLCLSFRNQCHKGIMVTDQLFEEVIDKLIRTKGETINRYLSPALVV</sequence>
<protein>
    <submittedName>
        <fullName evidence="1">Uncharacterized protein</fullName>
    </submittedName>
</protein>
<organism evidence="1 2">
    <name type="scientific">Nostoc paludosum FACHB-159</name>
    <dbReference type="NCBI Taxonomy" id="2692908"/>
    <lineage>
        <taxon>Bacteria</taxon>
        <taxon>Bacillati</taxon>
        <taxon>Cyanobacteriota</taxon>
        <taxon>Cyanophyceae</taxon>
        <taxon>Nostocales</taxon>
        <taxon>Nostocaceae</taxon>
        <taxon>Nostoc</taxon>
    </lineage>
</organism>
<name>A0ABR8K414_9NOSO</name>
<accession>A0ABR8K414</accession>
<keyword evidence="2" id="KW-1185">Reference proteome</keyword>
<dbReference type="Proteomes" id="UP000637383">
    <property type="component" value="Unassembled WGS sequence"/>
</dbReference>